<keyword evidence="3" id="KW-1185">Reference proteome</keyword>
<feature type="compositionally biased region" description="Basic and acidic residues" evidence="1">
    <location>
        <begin position="239"/>
        <end position="266"/>
    </location>
</feature>
<evidence type="ECO:0000313" key="3">
    <source>
        <dbReference type="Proteomes" id="UP000182658"/>
    </source>
</evidence>
<organism evidence="2 3">
    <name type="scientific">Coniochaeta ligniaria NRRL 30616</name>
    <dbReference type="NCBI Taxonomy" id="1408157"/>
    <lineage>
        <taxon>Eukaryota</taxon>
        <taxon>Fungi</taxon>
        <taxon>Dikarya</taxon>
        <taxon>Ascomycota</taxon>
        <taxon>Pezizomycotina</taxon>
        <taxon>Sordariomycetes</taxon>
        <taxon>Sordariomycetidae</taxon>
        <taxon>Coniochaetales</taxon>
        <taxon>Coniochaetaceae</taxon>
        <taxon>Coniochaeta</taxon>
    </lineage>
</organism>
<name>A0A1J7J041_9PEZI</name>
<feature type="compositionally biased region" description="Pro residues" evidence="1">
    <location>
        <begin position="1"/>
        <end position="15"/>
    </location>
</feature>
<sequence length="567" mass="62230">MPGSPPESPLSPPPSDMNLDSQSTSSPPADSQPSAGSDSQVIEVPKTQAELWAAVRKRAIQMFKGEKEDPEYKESSSKKMGPLMHPKISWRTAQLLALIALCEDNSIKGYKGLTVNPRLWEIRSLFDVELDEQIERMLQDMERIAEIWMQAKPKQESAPTTTASGAKPVIAGSSGSHDGDGASSKGKGKTASASSKAKGKTASASSKAKGKAKATDPIIPAKRGSMDDGASSSTITKKTRQDHQGKDEDGQKEQQDRDQEDRAAQEKVRQYYNQISIPTGHGLSEGAHGWSVGARARSDKLFPLLSKFWPEEEVRRWYDAVTSEKGRSKNILPMEPTAHALFDRFAFALRPVRCPEQPNKRIYLQFDMNLEVNEDGFERRQPKNLLPLTNYRAPVGGQGEGNQAYEVIRHGQILEIENMDGDEDKLPSFDILNVTYSLTRIIGALKGAGLHALMFQGQPPEVDPSVFGNVATGETYQLPPFQEAMLQAALESGVITEETMPGWRQVAVAQEVAKQAREDQKAQEFVDAIDRLKGTGLAPRDQGMGEEENYPQGGSEDEPGAKKPNLF</sequence>
<protein>
    <recommendedName>
        <fullName evidence="4">HNH nuclease domain-containing protein</fullName>
    </recommendedName>
</protein>
<evidence type="ECO:0000256" key="1">
    <source>
        <dbReference type="SAM" id="MobiDB-lite"/>
    </source>
</evidence>
<proteinExistence type="predicted"/>
<evidence type="ECO:0008006" key="4">
    <source>
        <dbReference type="Google" id="ProtNLM"/>
    </source>
</evidence>
<dbReference type="AlphaFoldDB" id="A0A1J7J041"/>
<feature type="compositionally biased region" description="Low complexity" evidence="1">
    <location>
        <begin position="171"/>
        <end position="207"/>
    </location>
</feature>
<evidence type="ECO:0000313" key="2">
    <source>
        <dbReference type="EMBL" id="OIW23232.1"/>
    </source>
</evidence>
<feature type="region of interest" description="Disordered" evidence="1">
    <location>
        <begin position="1"/>
        <end position="43"/>
    </location>
</feature>
<feature type="region of interest" description="Disordered" evidence="1">
    <location>
        <begin position="151"/>
        <end position="266"/>
    </location>
</feature>
<gene>
    <name evidence="2" type="ORF">CONLIGDRAFT_649766</name>
</gene>
<accession>A0A1J7J041</accession>
<feature type="compositionally biased region" description="Polar residues" evidence="1">
    <location>
        <begin position="18"/>
        <end position="40"/>
    </location>
</feature>
<dbReference type="Proteomes" id="UP000182658">
    <property type="component" value="Unassembled WGS sequence"/>
</dbReference>
<feature type="region of interest" description="Disordered" evidence="1">
    <location>
        <begin position="531"/>
        <end position="567"/>
    </location>
</feature>
<dbReference type="OrthoDB" id="4574562at2759"/>
<dbReference type="EMBL" id="KV875107">
    <property type="protein sequence ID" value="OIW23232.1"/>
    <property type="molecule type" value="Genomic_DNA"/>
</dbReference>
<dbReference type="InParanoid" id="A0A1J7J041"/>
<reference evidence="2 3" key="1">
    <citation type="submission" date="2016-10" db="EMBL/GenBank/DDBJ databases">
        <title>Draft genome sequence of Coniochaeta ligniaria NRRL30616, a lignocellulolytic fungus for bioabatement of inhibitors in plant biomass hydrolysates.</title>
        <authorList>
            <consortium name="DOE Joint Genome Institute"/>
            <person name="Jimenez D.J."/>
            <person name="Hector R.E."/>
            <person name="Riley R."/>
            <person name="Sun H."/>
            <person name="Grigoriev I.V."/>
            <person name="Van Elsas J.D."/>
            <person name="Nichols N.N."/>
        </authorList>
    </citation>
    <scope>NUCLEOTIDE SEQUENCE [LARGE SCALE GENOMIC DNA]</scope>
    <source>
        <strain evidence="2 3">NRRL 30616</strain>
    </source>
</reference>